<evidence type="ECO:0000313" key="3">
    <source>
        <dbReference type="Proteomes" id="UP000664534"/>
    </source>
</evidence>
<proteinExistence type="predicted"/>
<dbReference type="EMBL" id="CAJPDT010000003">
    <property type="protein sequence ID" value="CAF9907354.1"/>
    <property type="molecule type" value="Genomic_DNA"/>
</dbReference>
<evidence type="ECO:0000313" key="2">
    <source>
        <dbReference type="EMBL" id="CAF9907354.1"/>
    </source>
</evidence>
<reference evidence="2" key="1">
    <citation type="submission" date="2021-03" db="EMBL/GenBank/DDBJ databases">
        <authorList>
            <person name="Tagirdzhanova G."/>
        </authorList>
    </citation>
    <scope>NUCLEOTIDE SEQUENCE</scope>
</reference>
<feature type="chain" id="PRO_5034677967" evidence="1">
    <location>
        <begin position="20"/>
        <end position="489"/>
    </location>
</feature>
<comment type="caution">
    <text evidence="2">The sequence shown here is derived from an EMBL/GenBank/DDBJ whole genome shotgun (WGS) entry which is preliminary data.</text>
</comment>
<gene>
    <name evidence="2" type="ORF">IMSHALPRED_005508</name>
</gene>
<dbReference type="Proteomes" id="UP000664534">
    <property type="component" value="Unassembled WGS sequence"/>
</dbReference>
<accession>A0A8H3EIU2</accession>
<keyword evidence="1" id="KW-0732">Signal</keyword>
<protein>
    <submittedName>
        <fullName evidence="2">Uncharacterized protein</fullName>
    </submittedName>
</protein>
<feature type="signal peptide" evidence="1">
    <location>
        <begin position="1"/>
        <end position="19"/>
    </location>
</feature>
<dbReference type="AlphaFoldDB" id="A0A8H3EIU2"/>
<organism evidence="2 3">
    <name type="scientific">Imshaugia aleurites</name>
    <dbReference type="NCBI Taxonomy" id="172621"/>
    <lineage>
        <taxon>Eukaryota</taxon>
        <taxon>Fungi</taxon>
        <taxon>Dikarya</taxon>
        <taxon>Ascomycota</taxon>
        <taxon>Pezizomycotina</taxon>
        <taxon>Lecanoromycetes</taxon>
        <taxon>OSLEUM clade</taxon>
        <taxon>Lecanoromycetidae</taxon>
        <taxon>Lecanorales</taxon>
        <taxon>Lecanorineae</taxon>
        <taxon>Parmeliaceae</taxon>
        <taxon>Imshaugia</taxon>
    </lineage>
</organism>
<keyword evidence="3" id="KW-1185">Reference proteome</keyword>
<evidence type="ECO:0000256" key="1">
    <source>
        <dbReference type="SAM" id="SignalP"/>
    </source>
</evidence>
<sequence length="489" mass="51139">MFFATLIFLLASLCNAAEASNLHDRHLAPRVVNASIPTITLVSLTDTSLPSSLPVTATGAQMILMTDVPELNGDALLALGPDAADNLDRVYQDNCANGVNSSNCEASIQAAMNVTQQSIQSIQKRFFFLIPIVVAVLATEFVVINKAEGGARKVQASRIAGQNLASSKLSAAQGSSTVVFANGGSMITAVPKPLEEIQGPIQIVTATVDSTTFHKGDYIASGSFSELVNYVDTYGDCDQISGQSCTNEILAGYVSGQAILQVTPGGLLSAFSDLPAVVSQWTIFSPLVLQLPALLEIGKQVAILAANATLLKSVATFLLLAVYNDIETTAPAATQVIIPASDIVTTSQAAQSTGECPVYPPNCSNCGNSSVPLTTSSTGYTNNNGICNGLPDTKDNFPKGCPCVNPNDAPPNAPFASMADITSELNSLSSIVASWNTCENSNGIKFINRPVCEQKCPLGICLQVAAKARRVVGGPNPNYDYQCDCGYLP</sequence>
<name>A0A8H3EIU2_9LECA</name>